<sequence length="144" mass="17169">MKIYNSISYRRFIFFVIFSLYLIFFFKYNFKYTGYVFIGWVFSLIGIFSLYFEKELSMIMLDTEKEKIFIVYTSRFGREKEISEFLIDDVDCLITKEPGGRGGLKFVFEIKVNDEKLTKFFISGSGFSLDELRDLIKEISKLKE</sequence>
<keyword evidence="1" id="KW-1133">Transmembrane helix</keyword>
<feature type="transmembrane region" description="Helical" evidence="1">
    <location>
        <begin position="12"/>
        <end position="28"/>
    </location>
</feature>
<dbReference type="Proteomes" id="UP000199604">
    <property type="component" value="Unassembled WGS sequence"/>
</dbReference>
<dbReference type="STRING" id="498292.SAMN05660845_1344"/>
<proteinExistence type="predicted"/>
<keyword evidence="3" id="KW-1185">Reference proteome</keyword>
<organism evidence="2 3">
    <name type="scientific">Flavobacterium swingsii</name>
    <dbReference type="NCBI Taxonomy" id="498292"/>
    <lineage>
        <taxon>Bacteria</taxon>
        <taxon>Pseudomonadati</taxon>
        <taxon>Bacteroidota</taxon>
        <taxon>Flavobacteriia</taxon>
        <taxon>Flavobacteriales</taxon>
        <taxon>Flavobacteriaceae</taxon>
        <taxon>Flavobacterium</taxon>
    </lineage>
</organism>
<gene>
    <name evidence="2" type="ORF">SAMN05660845_1344</name>
</gene>
<evidence type="ECO:0000313" key="2">
    <source>
        <dbReference type="EMBL" id="SFB01984.1"/>
    </source>
</evidence>
<protein>
    <submittedName>
        <fullName evidence="2">Uncharacterized protein</fullName>
    </submittedName>
</protein>
<keyword evidence="1" id="KW-0812">Transmembrane</keyword>
<evidence type="ECO:0000313" key="3">
    <source>
        <dbReference type="Proteomes" id="UP000199604"/>
    </source>
</evidence>
<reference evidence="3" key="1">
    <citation type="submission" date="2016-10" db="EMBL/GenBank/DDBJ databases">
        <authorList>
            <person name="Varghese N."/>
            <person name="Submissions S."/>
        </authorList>
    </citation>
    <scope>NUCLEOTIDE SEQUENCE [LARGE SCALE GENOMIC DNA]</scope>
    <source>
        <strain evidence="3">DSM 21789</strain>
    </source>
</reference>
<dbReference type="AlphaFoldDB" id="A0A1I0XM55"/>
<keyword evidence="1" id="KW-0472">Membrane</keyword>
<feature type="transmembrane region" description="Helical" evidence="1">
    <location>
        <begin position="34"/>
        <end position="52"/>
    </location>
</feature>
<dbReference type="EMBL" id="FOJT01000003">
    <property type="protein sequence ID" value="SFB01984.1"/>
    <property type="molecule type" value="Genomic_DNA"/>
</dbReference>
<name>A0A1I0XM55_9FLAO</name>
<evidence type="ECO:0000256" key="1">
    <source>
        <dbReference type="SAM" id="Phobius"/>
    </source>
</evidence>
<accession>A0A1I0XM55</accession>
<dbReference type="RefSeq" id="WP_091475296.1">
    <property type="nucleotide sequence ID" value="NZ_FOJT01000003.1"/>
</dbReference>